<dbReference type="InterPro" id="IPR012338">
    <property type="entry name" value="Beta-lactam/transpept-like"/>
</dbReference>
<dbReference type="InterPro" id="IPR045155">
    <property type="entry name" value="Beta-lactam_cat"/>
</dbReference>
<dbReference type="PROSITE" id="PS00146">
    <property type="entry name" value="BETA_LACTAMASE_A"/>
    <property type="match status" value="1"/>
</dbReference>
<dbReference type="EC" id="3.5.2.6" evidence="2 5"/>
<dbReference type="Proteomes" id="UP000676079">
    <property type="component" value="Chromosome"/>
</dbReference>
<evidence type="ECO:0000256" key="2">
    <source>
        <dbReference type="ARBA" id="ARBA00012865"/>
    </source>
</evidence>
<name>A0ABX8BDA3_9ACTN</name>
<dbReference type="EMBL" id="CP074133">
    <property type="protein sequence ID" value="QUX20224.1"/>
    <property type="molecule type" value="Genomic_DNA"/>
</dbReference>
<reference evidence="8 9" key="1">
    <citation type="submission" date="2021-05" db="EMBL/GenBank/DDBJ databases">
        <title>Direct Submission.</title>
        <authorList>
            <person name="Li K."/>
            <person name="Gao J."/>
        </authorList>
    </citation>
    <scope>NUCLEOTIDE SEQUENCE [LARGE SCALE GENOMIC DNA]</scope>
    <source>
        <strain evidence="8 9">Mg02</strain>
    </source>
</reference>
<feature type="domain" description="Beta-lactamase class A catalytic" evidence="7">
    <location>
        <begin position="62"/>
        <end position="278"/>
    </location>
</feature>
<evidence type="ECO:0000313" key="8">
    <source>
        <dbReference type="EMBL" id="QUX20224.1"/>
    </source>
</evidence>
<organism evidence="8 9">
    <name type="scientific">Nocardiopsis changdeensis</name>
    <dbReference type="NCBI Taxonomy" id="2831969"/>
    <lineage>
        <taxon>Bacteria</taxon>
        <taxon>Bacillati</taxon>
        <taxon>Actinomycetota</taxon>
        <taxon>Actinomycetes</taxon>
        <taxon>Streptosporangiales</taxon>
        <taxon>Nocardiopsidaceae</taxon>
        <taxon>Nocardiopsis</taxon>
    </lineage>
</organism>
<dbReference type="InterPro" id="IPR000871">
    <property type="entry name" value="Beta-lactam_class-A"/>
</dbReference>
<dbReference type="PANTHER" id="PTHR35333:SF3">
    <property type="entry name" value="BETA-LACTAMASE-TYPE TRANSPEPTIDASE FOLD CONTAINING PROTEIN"/>
    <property type="match status" value="1"/>
</dbReference>
<keyword evidence="6" id="KW-0732">Signal</keyword>
<keyword evidence="3 5" id="KW-0378">Hydrolase</keyword>
<dbReference type="SUPFAM" id="SSF56601">
    <property type="entry name" value="beta-lactamase/transpeptidase-like"/>
    <property type="match status" value="1"/>
</dbReference>
<evidence type="ECO:0000256" key="5">
    <source>
        <dbReference type="RuleBase" id="RU361140"/>
    </source>
</evidence>
<comment type="similarity">
    <text evidence="1 5">Belongs to the class-A beta-lactamase family.</text>
</comment>
<evidence type="ECO:0000259" key="7">
    <source>
        <dbReference type="Pfam" id="PF13354"/>
    </source>
</evidence>
<accession>A0ABX8BDA3</accession>
<dbReference type="NCBIfam" id="NF033103">
    <property type="entry name" value="bla_class_A"/>
    <property type="match status" value="1"/>
</dbReference>
<dbReference type="InterPro" id="IPR023650">
    <property type="entry name" value="Beta-lactam_class-A_AS"/>
</dbReference>
<sequence length="304" mass="32114">MLTRTTRLNGLRPAAATLALLALTACGTSEAEPQSASAAPSESPSADPGFAALEAEYGARLGVYAVDTGTGEEVAYRADERFAYASTFKALAAGALLAEHTLEEMEEVVTYTEDDLVEYSPVTEQHVDTGMTRMEIIDAAVRFSDNTAGNLILEGLGGVEGFKEDLRAIGDDVTEPARYETELNEATPGDVRDTSTPRAMADSLEAYTLGDALSEEKQDVLIDLLVRNTTGDDTIRAGVPEGWTVGDKTGSAGYGGRNDIAVVWPEEGADPIVISVFTAQDAQDAEPINELVADATEIVVDELG</sequence>
<dbReference type="Gene3D" id="3.40.710.10">
    <property type="entry name" value="DD-peptidase/beta-lactamase superfamily"/>
    <property type="match status" value="1"/>
</dbReference>
<evidence type="ECO:0000313" key="9">
    <source>
        <dbReference type="Proteomes" id="UP000676079"/>
    </source>
</evidence>
<keyword evidence="9" id="KW-1185">Reference proteome</keyword>
<dbReference type="PRINTS" id="PR00118">
    <property type="entry name" value="BLACTAMASEA"/>
</dbReference>
<protein>
    <recommendedName>
        <fullName evidence="2 5">Beta-lactamase</fullName>
        <ecNumber evidence="2 5">3.5.2.6</ecNumber>
    </recommendedName>
</protein>
<feature type="chain" id="PRO_5046680578" description="Beta-lactamase" evidence="6">
    <location>
        <begin position="32"/>
        <end position="304"/>
    </location>
</feature>
<dbReference type="Pfam" id="PF13354">
    <property type="entry name" value="Beta-lactamase2"/>
    <property type="match status" value="1"/>
</dbReference>
<dbReference type="PROSITE" id="PS51257">
    <property type="entry name" value="PROKAR_LIPOPROTEIN"/>
    <property type="match status" value="1"/>
</dbReference>
<dbReference type="RefSeq" id="WP_220561417.1">
    <property type="nucleotide sequence ID" value="NZ_CP074133.1"/>
</dbReference>
<evidence type="ECO:0000256" key="1">
    <source>
        <dbReference type="ARBA" id="ARBA00009009"/>
    </source>
</evidence>
<keyword evidence="4 5" id="KW-0046">Antibiotic resistance</keyword>
<dbReference type="PANTHER" id="PTHR35333">
    <property type="entry name" value="BETA-LACTAMASE"/>
    <property type="match status" value="1"/>
</dbReference>
<proteinExistence type="inferred from homology"/>
<evidence type="ECO:0000256" key="3">
    <source>
        <dbReference type="ARBA" id="ARBA00022801"/>
    </source>
</evidence>
<comment type="catalytic activity">
    <reaction evidence="5">
        <text>a beta-lactam + H2O = a substituted beta-amino acid</text>
        <dbReference type="Rhea" id="RHEA:20401"/>
        <dbReference type="ChEBI" id="CHEBI:15377"/>
        <dbReference type="ChEBI" id="CHEBI:35627"/>
        <dbReference type="ChEBI" id="CHEBI:140347"/>
        <dbReference type="EC" id="3.5.2.6"/>
    </reaction>
</comment>
<evidence type="ECO:0000256" key="4">
    <source>
        <dbReference type="ARBA" id="ARBA00023251"/>
    </source>
</evidence>
<gene>
    <name evidence="8" type="primary">bla</name>
    <name evidence="8" type="ORF">KGD84_16940</name>
</gene>
<feature type="signal peptide" evidence="6">
    <location>
        <begin position="1"/>
        <end position="31"/>
    </location>
</feature>
<evidence type="ECO:0000256" key="6">
    <source>
        <dbReference type="SAM" id="SignalP"/>
    </source>
</evidence>